<evidence type="ECO:0000313" key="8">
    <source>
        <dbReference type="Proteomes" id="UP001296104"/>
    </source>
</evidence>
<keyword evidence="3" id="KW-0720">Serine protease</keyword>
<dbReference type="Proteomes" id="UP001296104">
    <property type="component" value="Unassembled WGS sequence"/>
</dbReference>
<dbReference type="GO" id="GO:0004252">
    <property type="term" value="F:serine-type endopeptidase activity"/>
    <property type="evidence" value="ECO:0007669"/>
    <property type="project" value="InterPro"/>
</dbReference>
<evidence type="ECO:0000256" key="2">
    <source>
        <dbReference type="ARBA" id="ARBA00022670"/>
    </source>
</evidence>
<comment type="caution">
    <text evidence="7">The sequence shown here is derived from an EMBL/GenBank/DDBJ whole genome shotgun (WGS) entry which is preliminary data.</text>
</comment>
<comment type="similarity">
    <text evidence="1 4">Belongs to the peptidase S8 family.</text>
</comment>
<evidence type="ECO:0000259" key="6">
    <source>
        <dbReference type="Pfam" id="PF00082"/>
    </source>
</evidence>
<feature type="compositionally biased region" description="Polar residues" evidence="5">
    <location>
        <begin position="36"/>
        <end position="46"/>
    </location>
</feature>
<name>A0AAI8Z1U2_9PEZI</name>
<dbReference type="InterPro" id="IPR000209">
    <property type="entry name" value="Peptidase_S8/S53_dom"/>
</dbReference>
<dbReference type="EMBL" id="CAVMBE010000041">
    <property type="protein sequence ID" value="CAK4030887.1"/>
    <property type="molecule type" value="Genomic_DNA"/>
</dbReference>
<accession>A0AAI8Z1U2</accession>
<dbReference type="Pfam" id="PF00082">
    <property type="entry name" value="Peptidase_S8"/>
    <property type="match status" value="1"/>
</dbReference>
<dbReference type="InterPro" id="IPR036852">
    <property type="entry name" value="Peptidase_S8/S53_dom_sf"/>
</dbReference>
<keyword evidence="3" id="KW-0378">Hydrolase</keyword>
<protein>
    <submittedName>
        <fullName evidence="7">Related to Cuticle-degrading protease</fullName>
    </submittedName>
</protein>
<feature type="region of interest" description="Disordered" evidence="5">
    <location>
        <begin position="30"/>
        <end position="64"/>
    </location>
</feature>
<sequence length="109" mass="11342">MSLGDKCNQQTSDAVAQAVNSSNFVSVAAGNDRENASGSSTASEPSVYTVGASDMNDKSASSSNYGSLVDIVAPGVNVLSTRNGSTTATEQSPVPPWLLARHLEHYYDE</sequence>
<proteinExistence type="inferred from homology"/>
<dbReference type="AlphaFoldDB" id="A0AAI8Z1U2"/>
<evidence type="ECO:0000256" key="1">
    <source>
        <dbReference type="ARBA" id="ARBA00011073"/>
    </source>
</evidence>
<comment type="caution">
    <text evidence="4">Lacks conserved residue(s) required for the propagation of feature annotation.</text>
</comment>
<dbReference type="GO" id="GO:0006508">
    <property type="term" value="P:proteolysis"/>
    <property type="evidence" value="ECO:0007669"/>
    <property type="project" value="UniProtKB-KW"/>
</dbReference>
<keyword evidence="2 7" id="KW-0645">Protease</keyword>
<evidence type="ECO:0000256" key="3">
    <source>
        <dbReference type="ARBA" id="ARBA00022825"/>
    </source>
</evidence>
<evidence type="ECO:0000256" key="5">
    <source>
        <dbReference type="SAM" id="MobiDB-lite"/>
    </source>
</evidence>
<evidence type="ECO:0000313" key="7">
    <source>
        <dbReference type="EMBL" id="CAK4030887.1"/>
    </source>
</evidence>
<dbReference type="InterPro" id="IPR050131">
    <property type="entry name" value="Peptidase_S8_subtilisin-like"/>
</dbReference>
<reference evidence="7" key="1">
    <citation type="submission" date="2023-11" db="EMBL/GenBank/DDBJ databases">
        <authorList>
            <person name="Alioto T."/>
            <person name="Alioto T."/>
            <person name="Gomez Garrido J."/>
        </authorList>
    </citation>
    <scope>NUCLEOTIDE SEQUENCE</scope>
</reference>
<gene>
    <name evidence="7" type="ORF">LECACI_7A006045</name>
</gene>
<evidence type="ECO:0000256" key="4">
    <source>
        <dbReference type="PROSITE-ProRule" id="PRU01240"/>
    </source>
</evidence>
<dbReference type="PROSITE" id="PS51892">
    <property type="entry name" value="SUBTILASE"/>
    <property type="match status" value="1"/>
</dbReference>
<dbReference type="Gene3D" id="3.40.50.200">
    <property type="entry name" value="Peptidase S8/S53 domain"/>
    <property type="match status" value="1"/>
</dbReference>
<dbReference type="PANTHER" id="PTHR43806">
    <property type="entry name" value="PEPTIDASE S8"/>
    <property type="match status" value="1"/>
</dbReference>
<dbReference type="SUPFAM" id="SSF52743">
    <property type="entry name" value="Subtilisin-like"/>
    <property type="match status" value="1"/>
</dbReference>
<keyword evidence="8" id="KW-1185">Reference proteome</keyword>
<feature type="domain" description="Peptidase S8/S53" evidence="6">
    <location>
        <begin position="1"/>
        <end position="87"/>
    </location>
</feature>
<dbReference type="PANTHER" id="PTHR43806:SF58">
    <property type="entry name" value="ALKALINE PROTEASE 1-RELATED"/>
    <property type="match status" value="1"/>
</dbReference>
<organism evidence="7 8">
    <name type="scientific">Lecanosticta acicola</name>
    <dbReference type="NCBI Taxonomy" id="111012"/>
    <lineage>
        <taxon>Eukaryota</taxon>
        <taxon>Fungi</taxon>
        <taxon>Dikarya</taxon>
        <taxon>Ascomycota</taxon>
        <taxon>Pezizomycotina</taxon>
        <taxon>Dothideomycetes</taxon>
        <taxon>Dothideomycetidae</taxon>
        <taxon>Mycosphaerellales</taxon>
        <taxon>Mycosphaerellaceae</taxon>
        <taxon>Lecanosticta</taxon>
    </lineage>
</organism>